<organism evidence="2">
    <name type="scientific">Solanum chacoense</name>
    <name type="common">Chaco potato</name>
    <dbReference type="NCBI Taxonomy" id="4108"/>
    <lineage>
        <taxon>Eukaryota</taxon>
        <taxon>Viridiplantae</taxon>
        <taxon>Streptophyta</taxon>
        <taxon>Embryophyta</taxon>
        <taxon>Tracheophyta</taxon>
        <taxon>Spermatophyta</taxon>
        <taxon>Magnoliopsida</taxon>
        <taxon>eudicotyledons</taxon>
        <taxon>Gunneridae</taxon>
        <taxon>Pentapetalae</taxon>
        <taxon>asterids</taxon>
        <taxon>lamiids</taxon>
        <taxon>Solanales</taxon>
        <taxon>Solanaceae</taxon>
        <taxon>Solanoideae</taxon>
        <taxon>Solaneae</taxon>
        <taxon>Solanum</taxon>
    </lineage>
</organism>
<protein>
    <submittedName>
        <fullName evidence="2">Putative ovule protein</fullName>
    </submittedName>
</protein>
<name>A0A0V0GUS1_SOLCH</name>
<keyword evidence="1" id="KW-0812">Transmembrane</keyword>
<reference evidence="2" key="1">
    <citation type="submission" date="2015-12" db="EMBL/GenBank/DDBJ databases">
        <title>Gene expression during late stages of embryo sac development: a critical building block for successful pollen-pistil interactions.</title>
        <authorList>
            <person name="Liu Y."/>
            <person name="Joly V."/>
            <person name="Sabar M."/>
            <person name="Matton D.P."/>
        </authorList>
    </citation>
    <scope>NUCLEOTIDE SEQUENCE</scope>
</reference>
<dbReference type="EMBL" id="GEDG01031753">
    <property type="protein sequence ID" value="JAP11200.1"/>
    <property type="molecule type" value="Transcribed_RNA"/>
</dbReference>
<feature type="transmembrane region" description="Helical" evidence="1">
    <location>
        <begin position="30"/>
        <end position="53"/>
    </location>
</feature>
<keyword evidence="1" id="KW-1133">Transmembrane helix</keyword>
<sequence length="77" mass="8796">MSFPRPQTTIPTNVCEQRERCKKTRAKTELSLSLLLVCCISSQIPVNSLLIYFSQSFLQLSQYPHFSPTVVSNTKLF</sequence>
<dbReference type="AlphaFoldDB" id="A0A0V0GUS1"/>
<evidence type="ECO:0000256" key="1">
    <source>
        <dbReference type="SAM" id="Phobius"/>
    </source>
</evidence>
<accession>A0A0V0GUS1</accession>
<keyword evidence="1" id="KW-0472">Membrane</keyword>
<proteinExistence type="predicted"/>
<evidence type="ECO:0000313" key="2">
    <source>
        <dbReference type="EMBL" id="JAP11200.1"/>
    </source>
</evidence>